<evidence type="ECO:0000313" key="3">
    <source>
        <dbReference type="Proteomes" id="UP000319160"/>
    </source>
</evidence>
<dbReference type="STRING" id="2512241.A0A553HMI3"/>
<dbReference type="PANTHER" id="PTHR43677:SF11">
    <property type="entry name" value="ZINC-CONTAINING ALCOHOL DEHYDROGENASE"/>
    <property type="match status" value="1"/>
</dbReference>
<dbReference type="SUPFAM" id="SSF50129">
    <property type="entry name" value="GroES-like"/>
    <property type="match status" value="1"/>
</dbReference>
<dbReference type="SMART" id="SM00829">
    <property type="entry name" value="PKS_ER"/>
    <property type="match status" value="1"/>
</dbReference>
<dbReference type="AlphaFoldDB" id="A0A553HMI3"/>
<dbReference type="InterPro" id="IPR020843">
    <property type="entry name" value="ER"/>
</dbReference>
<accession>A0A553HMI3</accession>
<dbReference type="EMBL" id="VFLP01000072">
    <property type="protein sequence ID" value="TRX89170.1"/>
    <property type="molecule type" value="Genomic_DNA"/>
</dbReference>
<dbReference type="InterPro" id="IPR011032">
    <property type="entry name" value="GroES-like_sf"/>
</dbReference>
<dbReference type="InterPro" id="IPR036291">
    <property type="entry name" value="NAD(P)-bd_dom_sf"/>
</dbReference>
<evidence type="ECO:0000259" key="1">
    <source>
        <dbReference type="SMART" id="SM00829"/>
    </source>
</evidence>
<reference evidence="3" key="1">
    <citation type="submission" date="2019-06" db="EMBL/GenBank/DDBJ databases">
        <title>Draft genome sequence of the griseofulvin-producing fungus Xylaria cubensis strain G536.</title>
        <authorList>
            <person name="Mead M.E."/>
            <person name="Raja H.A."/>
            <person name="Steenwyk J.L."/>
            <person name="Knowles S.L."/>
            <person name="Oberlies N.H."/>
            <person name="Rokas A."/>
        </authorList>
    </citation>
    <scope>NUCLEOTIDE SEQUENCE [LARGE SCALE GENOMIC DNA]</scope>
    <source>
        <strain evidence="3">G536</strain>
    </source>
</reference>
<name>A0A553HMI3_9PEZI</name>
<feature type="domain" description="Enoyl reductase (ER)" evidence="1">
    <location>
        <begin position="2"/>
        <end position="307"/>
    </location>
</feature>
<dbReference type="InterPro" id="IPR013149">
    <property type="entry name" value="ADH-like_C"/>
</dbReference>
<organism evidence="2 3">
    <name type="scientific">Xylaria flabelliformis</name>
    <dbReference type="NCBI Taxonomy" id="2512241"/>
    <lineage>
        <taxon>Eukaryota</taxon>
        <taxon>Fungi</taxon>
        <taxon>Dikarya</taxon>
        <taxon>Ascomycota</taxon>
        <taxon>Pezizomycotina</taxon>
        <taxon>Sordariomycetes</taxon>
        <taxon>Xylariomycetidae</taxon>
        <taxon>Xylariales</taxon>
        <taxon>Xylariaceae</taxon>
        <taxon>Xylaria</taxon>
    </lineage>
</organism>
<dbReference type="PANTHER" id="PTHR43677">
    <property type="entry name" value="SHORT-CHAIN DEHYDROGENASE/REDUCTASE"/>
    <property type="match status" value="1"/>
</dbReference>
<dbReference type="OrthoDB" id="809632at2759"/>
<dbReference type="InterPro" id="IPR051397">
    <property type="entry name" value="Zn-ADH-like_protein"/>
</dbReference>
<dbReference type="Pfam" id="PF00107">
    <property type="entry name" value="ADH_zinc_N"/>
    <property type="match status" value="1"/>
</dbReference>
<dbReference type="GO" id="GO:0016491">
    <property type="term" value="F:oxidoreductase activity"/>
    <property type="evidence" value="ECO:0007669"/>
    <property type="project" value="InterPro"/>
</dbReference>
<evidence type="ECO:0000313" key="2">
    <source>
        <dbReference type="EMBL" id="TRX89170.1"/>
    </source>
</evidence>
<proteinExistence type="predicted"/>
<sequence>MHIAQVLDWSEGPRYMTVDDPPAPSENQVQLRVLAAGLHQVVRSRASGKHYSAGTLPHVLGIDCVGRDVATGKLYYCVNMKPGFGSFAELITVDKNTVHALPDTIDPASFAGSVNPAMSSWLALKLRAFNLPENYTVLILGVTSASGRLAVQVAKALGAGKVIGVARSEAALAEVADLDQAIVQKDPIKETDFTQVQCDVVLDYVYGDLALHALSTLDIKRPLQYVNIGLLSKQEVYIPTSILRSRDITIRGSGPGAASPQAMQQEIKNLVPAMAAWKLLTAHSVPLEDIEQSWQDKSLGNKGRVVFIP</sequence>
<dbReference type="Gene3D" id="3.90.180.10">
    <property type="entry name" value="Medium-chain alcohol dehydrogenases, catalytic domain"/>
    <property type="match status" value="1"/>
</dbReference>
<gene>
    <name evidence="2" type="ORF">FHL15_009983</name>
</gene>
<dbReference type="Proteomes" id="UP000319160">
    <property type="component" value="Unassembled WGS sequence"/>
</dbReference>
<protein>
    <recommendedName>
        <fullName evidence="1">Enoyl reductase (ER) domain-containing protein</fullName>
    </recommendedName>
</protein>
<comment type="caution">
    <text evidence="2">The sequence shown here is derived from an EMBL/GenBank/DDBJ whole genome shotgun (WGS) entry which is preliminary data.</text>
</comment>
<dbReference type="Gene3D" id="3.40.50.720">
    <property type="entry name" value="NAD(P)-binding Rossmann-like Domain"/>
    <property type="match status" value="1"/>
</dbReference>
<dbReference type="SUPFAM" id="SSF51735">
    <property type="entry name" value="NAD(P)-binding Rossmann-fold domains"/>
    <property type="match status" value="1"/>
</dbReference>
<keyword evidence="3" id="KW-1185">Reference proteome</keyword>